<organism evidence="2 3">
    <name type="scientific">Patella caerulea</name>
    <name type="common">Rayed Mediterranean limpet</name>
    <dbReference type="NCBI Taxonomy" id="87958"/>
    <lineage>
        <taxon>Eukaryota</taxon>
        <taxon>Metazoa</taxon>
        <taxon>Spiralia</taxon>
        <taxon>Lophotrochozoa</taxon>
        <taxon>Mollusca</taxon>
        <taxon>Gastropoda</taxon>
        <taxon>Patellogastropoda</taxon>
        <taxon>Patelloidea</taxon>
        <taxon>Patellidae</taxon>
        <taxon>Patella</taxon>
    </lineage>
</organism>
<evidence type="ECO:0000313" key="3">
    <source>
        <dbReference type="Proteomes" id="UP001347796"/>
    </source>
</evidence>
<comment type="caution">
    <text evidence="2">The sequence shown here is derived from an EMBL/GenBank/DDBJ whole genome shotgun (WGS) entry which is preliminary data.</text>
</comment>
<feature type="region of interest" description="Disordered" evidence="1">
    <location>
        <begin position="41"/>
        <end position="70"/>
    </location>
</feature>
<feature type="region of interest" description="Disordered" evidence="1">
    <location>
        <begin position="84"/>
        <end position="110"/>
    </location>
</feature>
<reference evidence="2 3" key="1">
    <citation type="submission" date="2024-01" db="EMBL/GenBank/DDBJ databases">
        <title>The genome of the rayed Mediterranean limpet Patella caerulea (Linnaeus, 1758).</title>
        <authorList>
            <person name="Anh-Thu Weber A."/>
            <person name="Halstead-Nussloch G."/>
        </authorList>
    </citation>
    <scope>NUCLEOTIDE SEQUENCE [LARGE SCALE GENOMIC DNA]</scope>
    <source>
        <strain evidence="2">AATW-2023a</strain>
        <tissue evidence="2">Whole specimen</tissue>
    </source>
</reference>
<proteinExistence type="predicted"/>
<sequence length="317" mass="35276">MKLWRVRAKMLDIDNDFYKREIEDLRENMIELSRENLLEKDKTYKDSESNSLSKDGGSKSKAVLIEQPELEPETPIVKASIVTKDSRDVSKRNNDAGTAVAEKTQMPSPGSRATLVKLHLKENVGCELPLVQKTRNGDREATQRIPRLKPAKLPTNDPDRYKEEITRCNQEIPRPKAPFKYSNVNSGSALNNSSFMPLPPLPKRTVFPQMDRSGVKSTQSTPRFSAVLDGNNVHLPKIMRPGTPLDRAKPAKLGGVSLPKLVNPFKNPGQPSNEQPQGLNRFTPLPPTAPRGLRSRPYSGKRRNPSQAGGQKKSGAD</sequence>
<dbReference type="Proteomes" id="UP001347796">
    <property type="component" value="Unassembled WGS sequence"/>
</dbReference>
<dbReference type="AlphaFoldDB" id="A0AAN8KD50"/>
<feature type="compositionally biased region" description="Basic and acidic residues" evidence="1">
    <location>
        <begin position="84"/>
        <end position="94"/>
    </location>
</feature>
<evidence type="ECO:0000256" key="1">
    <source>
        <dbReference type="SAM" id="MobiDB-lite"/>
    </source>
</evidence>
<accession>A0AAN8KD50</accession>
<keyword evidence="3" id="KW-1185">Reference proteome</keyword>
<feature type="compositionally biased region" description="Polar residues" evidence="1">
    <location>
        <begin position="269"/>
        <end position="280"/>
    </location>
</feature>
<dbReference type="EMBL" id="JAZGQO010000001">
    <property type="protein sequence ID" value="KAK6194480.1"/>
    <property type="molecule type" value="Genomic_DNA"/>
</dbReference>
<feature type="region of interest" description="Disordered" evidence="1">
    <location>
        <begin position="241"/>
        <end position="317"/>
    </location>
</feature>
<evidence type="ECO:0000313" key="2">
    <source>
        <dbReference type="EMBL" id="KAK6194480.1"/>
    </source>
</evidence>
<gene>
    <name evidence="2" type="ORF">SNE40_000108</name>
</gene>
<name>A0AAN8KD50_PATCE</name>
<protein>
    <submittedName>
        <fullName evidence="2">Uncharacterized protein</fullName>
    </submittedName>
</protein>